<name>A0A3B0WZE0_9ZZZZ</name>
<keyword evidence="1" id="KW-0472">Membrane</keyword>
<dbReference type="AlphaFoldDB" id="A0A3B0WZE0"/>
<gene>
    <name evidence="2" type="ORF">MNBD_GAMMA10-1811</name>
</gene>
<protein>
    <recommendedName>
        <fullName evidence="3">DUF4845 domain-containing protein</fullName>
    </recommendedName>
</protein>
<dbReference type="EMBL" id="UOFJ01000038">
    <property type="protein sequence ID" value="VAW61388.1"/>
    <property type="molecule type" value="Genomic_DNA"/>
</dbReference>
<proteinExistence type="predicted"/>
<evidence type="ECO:0008006" key="3">
    <source>
        <dbReference type="Google" id="ProtNLM"/>
    </source>
</evidence>
<feature type="transmembrane region" description="Helical" evidence="1">
    <location>
        <begin position="12"/>
        <end position="34"/>
    </location>
</feature>
<evidence type="ECO:0000313" key="2">
    <source>
        <dbReference type="EMBL" id="VAW61388.1"/>
    </source>
</evidence>
<sequence length="123" mass="14114">MKKQSGLTMISWMVIIGFLAVQFILGLRVIPVYMNYHSVKNVMDSLPIDTDIKGKNVKAIKKILSKRLKIENLYELARDKEAFKFKKIKGGYNLVAHYESRGPIIGNLEFVATFDHQVDILTR</sequence>
<dbReference type="Pfam" id="PF16137">
    <property type="entry name" value="DUF4845"/>
    <property type="match status" value="1"/>
</dbReference>
<accession>A0A3B0WZE0</accession>
<organism evidence="2">
    <name type="scientific">hydrothermal vent metagenome</name>
    <dbReference type="NCBI Taxonomy" id="652676"/>
    <lineage>
        <taxon>unclassified sequences</taxon>
        <taxon>metagenomes</taxon>
        <taxon>ecological metagenomes</taxon>
    </lineage>
</organism>
<dbReference type="InterPro" id="IPR032314">
    <property type="entry name" value="DUF4845"/>
</dbReference>
<keyword evidence="1" id="KW-0812">Transmembrane</keyword>
<reference evidence="2" key="1">
    <citation type="submission" date="2018-06" db="EMBL/GenBank/DDBJ databases">
        <authorList>
            <person name="Zhirakovskaya E."/>
        </authorList>
    </citation>
    <scope>NUCLEOTIDE SEQUENCE</scope>
</reference>
<evidence type="ECO:0000256" key="1">
    <source>
        <dbReference type="SAM" id="Phobius"/>
    </source>
</evidence>
<keyword evidence="1" id="KW-1133">Transmembrane helix</keyword>